<keyword evidence="1" id="KW-1133">Transmembrane helix</keyword>
<evidence type="ECO:0000313" key="2">
    <source>
        <dbReference type="EMBL" id="PXA71684.1"/>
    </source>
</evidence>
<keyword evidence="1" id="KW-0472">Membrane</keyword>
<dbReference type="OrthoDB" id="5126451at2"/>
<dbReference type="AlphaFoldDB" id="A0A317ZWM7"/>
<organism evidence="2 3">
    <name type="scientific">Cryobacterium arcticum</name>
    <dbReference type="NCBI Taxonomy" id="670052"/>
    <lineage>
        <taxon>Bacteria</taxon>
        <taxon>Bacillati</taxon>
        <taxon>Actinomycetota</taxon>
        <taxon>Actinomycetes</taxon>
        <taxon>Micrococcales</taxon>
        <taxon>Microbacteriaceae</taxon>
        <taxon>Cryobacterium</taxon>
    </lineage>
</organism>
<keyword evidence="2" id="KW-0378">Hydrolase</keyword>
<dbReference type="EMBL" id="QHLY01000005">
    <property type="protein sequence ID" value="PXA71684.1"/>
    <property type="molecule type" value="Genomic_DNA"/>
</dbReference>
<name>A0A317ZWM7_9MICO</name>
<dbReference type="PROSITE" id="PS51257">
    <property type="entry name" value="PROKAR_LIPOPROTEIN"/>
    <property type="match status" value="1"/>
</dbReference>
<proteinExistence type="predicted"/>
<evidence type="ECO:0000313" key="3">
    <source>
        <dbReference type="Proteomes" id="UP000246722"/>
    </source>
</evidence>
<dbReference type="RefSeq" id="WP_110125207.1">
    <property type="nucleotide sequence ID" value="NZ_QHLY01000005.1"/>
</dbReference>
<gene>
    <name evidence="2" type="ORF">CTB96_01780</name>
</gene>
<dbReference type="GO" id="GO:0004519">
    <property type="term" value="F:endonuclease activity"/>
    <property type="evidence" value="ECO:0007669"/>
    <property type="project" value="UniProtKB-KW"/>
</dbReference>
<dbReference type="Proteomes" id="UP000246722">
    <property type="component" value="Unassembled WGS sequence"/>
</dbReference>
<evidence type="ECO:0000256" key="1">
    <source>
        <dbReference type="SAM" id="Phobius"/>
    </source>
</evidence>
<keyword evidence="2" id="KW-0540">Nuclease</keyword>
<feature type="transmembrane region" description="Helical" evidence="1">
    <location>
        <begin position="69"/>
        <end position="91"/>
    </location>
</feature>
<keyword evidence="1" id="KW-0812">Transmembrane</keyword>
<keyword evidence="2" id="KW-0255">Endonuclease</keyword>
<protein>
    <submittedName>
        <fullName evidence="2">DNA/RNA endonuclease G</fullName>
    </submittedName>
</protein>
<reference evidence="2 3" key="1">
    <citation type="submission" date="2018-05" db="EMBL/GenBank/DDBJ databases">
        <title>Genetic diversity of glacier-inhabiting Cryobacterium bacteria in China and description of Cryobacterium mengkeensis sp. nov. and Arthrobacter glacialis sp. nov.</title>
        <authorList>
            <person name="Liu Q."/>
            <person name="Xin Y.-H."/>
        </authorList>
    </citation>
    <scope>NUCLEOTIDE SEQUENCE [LARGE SCALE GENOMIC DNA]</scope>
    <source>
        <strain evidence="2 3">SK-1</strain>
    </source>
</reference>
<sequence length="191" mass="20282">MSTPFARIIRRETHSPRTVTTIVLAVLIALACGYAGTELVLWMLDQPPLLVTPQQSLDWLAALPTLQPLSAISIGGILLALIGLLLMLHAIRSGRLARHEMVSEGAAVIVDNGVLASSIARRVATAARIPQVQAVVSVSHRRAIVDVTPTSGIPVDEAAIRGAVETEIASYDLRPAVRHTVRINRTGAIGS</sequence>
<comment type="caution">
    <text evidence="2">The sequence shown here is derived from an EMBL/GenBank/DDBJ whole genome shotgun (WGS) entry which is preliminary data.</text>
</comment>
<accession>A0A317ZWM7</accession>
<feature type="transmembrane region" description="Helical" evidence="1">
    <location>
        <begin position="21"/>
        <end position="44"/>
    </location>
</feature>
<keyword evidence="3" id="KW-1185">Reference proteome</keyword>